<keyword evidence="7" id="KW-1185">Reference proteome</keyword>
<dbReference type="SMART" id="SM00825">
    <property type="entry name" value="PKS_KS"/>
    <property type="match status" value="1"/>
</dbReference>
<keyword evidence="3" id="KW-0808">Transferase</keyword>
<dbReference type="GO" id="GO:0004312">
    <property type="term" value="F:fatty acid synthase activity"/>
    <property type="evidence" value="ECO:0007669"/>
    <property type="project" value="TreeGrafter"/>
</dbReference>
<evidence type="ECO:0000256" key="1">
    <source>
        <dbReference type="ARBA" id="ARBA00022450"/>
    </source>
</evidence>
<comment type="caution">
    <text evidence="6">The sequence shown here is derived from an EMBL/GenBank/DDBJ whole genome shotgun (WGS) entry which is preliminary data.</text>
</comment>
<dbReference type="InterPro" id="IPR030834">
    <property type="entry name" value="PKS_assoc_dom"/>
</dbReference>
<gene>
    <name evidence="6" type="ORF">EVOR1521_LOCUS18737</name>
</gene>
<dbReference type="Pfam" id="PF02801">
    <property type="entry name" value="Ketoacyl-synt_C"/>
    <property type="match status" value="1"/>
</dbReference>
<keyword evidence="2" id="KW-0597">Phosphoprotein</keyword>
<dbReference type="Gene3D" id="3.40.47.10">
    <property type="match status" value="1"/>
</dbReference>
<feature type="region of interest" description="Disordered" evidence="4">
    <location>
        <begin position="1129"/>
        <end position="1149"/>
    </location>
</feature>
<keyword evidence="1" id="KW-0596">Phosphopantetheine</keyword>
<name>A0AA36IU16_9DINO</name>
<dbReference type="GO" id="GO:0006633">
    <property type="term" value="P:fatty acid biosynthetic process"/>
    <property type="evidence" value="ECO:0007669"/>
    <property type="project" value="TreeGrafter"/>
</dbReference>
<dbReference type="InterPro" id="IPR050091">
    <property type="entry name" value="PKS_NRPS_Biosynth_Enz"/>
</dbReference>
<protein>
    <recommendedName>
        <fullName evidence="5">Ketosynthase family 3 (KS3) domain-containing protein</fullName>
    </recommendedName>
</protein>
<evidence type="ECO:0000259" key="5">
    <source>
        <dbReference type="PROSITE" id="PS52004"/>
    </source>
</evidence>
<feature type="region of interest" description="Disordered" evidence="4">
    <location>
        <begin position="1"/>
        <end position="21"/>
    </location>
</feature>
<sequence length="1306" mass="143257">MAENFEVSPRPPQGVDAEWPLDGQPTARFAEQVVAALANKGYCVIQTNMSDDAREAAWKSAQEQDRDFFRMKQEVETGYMGFDSNNKIAWLQERREEQSNPDGLKYPEDEELNNAAFDASQLLFRDLATSIGPMAVSIGVTFSYIMNPLLRMSMTKNEEEDYLPESVRDMMQDPGSGWSAPLQEYIFFARRRRLGLLHLIENQGGEIWFYPREQNFLPGAQRSMRISCTQNTLLIFRHDVMDYSYQPAGRSLALQAWLMQDTGKSQAVKEIQVNLGQMGELGEVVCNPGPEVPDGPKASIMALTTRLPGEAWSPSQYWAMFASGTDTCSQWPYMRWETEPYYEEGADSIATGKSYTCHGGFVSHDQITQFDNVFFGIDETEARAMIPGQKMSMEVGYECLVASGFNKKSLKGRRMGLWFGDVGPDWHSFQMEWARFCPDICPTTMGLAMSCATTAARIAHTFDIRGPVSSYDTACSASLVAMNAAHLMMFDSEIPRPDNAEALVVGVNTLLGPGSFIGNCMATMLSHQGRSFTFNRSADGYQRGEGCGAVFVKMYQGDKQDEEDRVCALIGTATNQDGRSASLTAPNGPAQQQVIKKSMRFAGINPNTVSIAECHGTGTALGDPIEVGALMAVMHERKVPIFKTSAKSNIAHLEAGAGIAGLTKCIMMINMGTAPPNCHFNIINPHLTIEGYPVYFDTEDIDIGLSSLYCGVSSFGFGGTNSRADVFGYATKGHKAAVKANLPPPSVPRALHMGQTLYISGSWDDFTSYKPMEGGRYGTYITTITVGEACCEEFQLSCSKVVGPDYVGRGKTFLIDGSRDGVSPGTRYKIEFNWMDDRKTISWSVAPEEEQVAEDGEFADCQNGFLACSTCRCFEGVEVPDGEEPGLIAVGTQDGVAHIYSLANLRLAGAINIPKALPEGDSQHVALRHVRMARCAAEPKLPVTLVTIDRHSKIRLWGLKVHVQSGKLDQLKLLLDAGQLRECDCIPAGWYGRLKEKRDAEARIRKKKKEEELAKAAKARAAKEAEEGKKEEAPAEEENQAVDEGSQGEGENLAAEARWTSKEPVRITAFAPLPSGPVQLPIDCLDKQPFEGPATTTSVIEQMKQSPAYQAKAEKVPEKESSSLFLTQPSGVTARSPDKVEEPEWSGSDTDCDAANVVARRFAEMPRLPASAPNMLMQGDTAAAEALRNAKDSVAEELGEFGDGDSLVFIADAGGWLWCLDIAGTVARLPTQPLAVALDEAMASKVRELQNRGEKRNKRPGPAAPWRRILELPSAAQALPAGQVWCPQRGRSACWWACRRSHGRRW</sequence>
<dbReference type="InterPro" id="IPR014030">
    <property type="entry name" value="Ketoacyl_synth_N"/>
</dbReference>
<dbReference type="InterPro" id="IPR014031">
    <property type="entry name" value="Ketoacyl_synth_C"/>
</dbReference>
<proteinExistence type="inferred from homology"/>
<feature type="compositionally biased region" description="Basic and acidic residues" evidence="4">
    <location>
        <begin position="1004"/>
        <end position="1033"/>
    </location>
</feature>
<dbReference type="CDD" id="cd00833">
    <property type="entry name" value="PKS"/>
    <property type="match status" value="1"/>
</dbReference>
<dbReference type="InterPro" id="IPR020841">
    <property type="entry name" value="PKS_Beta-ketoAc_synthase_dom"/>
</dbReference>
<dbReference type="EMBL" id="CAUJNA010002702">
    <property type="protein sequence ID" value="CAJ1393992.1"/>
    <property type="molecule type" value="Genomic_DNA"/>
</dbReference>
<feature type="region of interest" description="Disordered" evidence="4">
    <location>
        <begin position="1004"/>
        <end position="1059"/>
    </location>
</feature>
<comment type="similarity">
    <text evidence="3">Belongs to the thiolase-like superfamily. Beta-ketoacyl-ACP synthases family.</text>
</comment>
<dbReference type="InterPro" id="IPR016039">
    <property type="entry name" value="Thiolase-like"/>
</dbReference>
<accession>A0AA36IU16</accession>
<evidence type="ECO:0000256" key="4">
    <source>
        <dbReference type="SAM" id="MobiDB-lite"/>
    </source>
</evidence>
<dbReference type="NCBIfam" id="TIGR04556">
    <property type="entry name" value="PKS_assoc"/>
    <property type="match status" value="1"/>
</dbReference>
<organism evidence="6 7">
    <name type="scientific">Effrenium voratum</name>
    <dbReference type="NCBI Taxonomy" id="2562239"/>
    <lineage>
        <taxon>Eukaryota</taxon>
        <taxon>Sar</taxon>
        <taxon>Alveolata</taxon>
        <taxon>Dinophyceae</taxon>
        <taxon>Suessiales</taxon>
        <taxon>Symbiodiniaceae</taxon>
        <taxon>Effrenium</taxon>
    </lineage>
</organism>
<evidence type="ECO:0000313" key="6">
    <source>
        <dbReference type="EMBL" id="CAJ1393992.1"/>
    </source>
</evidence>
<evidence type="ECO:0000313" key="7">
    <source>
        <dbReference type="Proteomes" id="UP001178507"/>
    </source>
</evidence>
<dbReference type="PANTHER" id="PTHR43775:SF37">
    <property type="entry name" value="SI:DKEY-61P9.11"/>
    <property type="match status" value="1"/>
</dbReference>
<dbReference type="SUPFAM" id="SSF53901">
    <property type="entry name" value="Thiolase-like"/>
    <property type="match status" value="1"/>
</dbReference>
<dbReference type="Pfam" id="PF00109">
    <property type="entry name" value="ketoacyl-synt"/>
    <property type="match status" value="1"/>
</dbReference>
<feature type="domain" description="Ketosynthase family 3 (KS3)" evidence="5">
    <location>
        <begin position="295"/>
        <end position="728"/>
    </location>
</feature>
<evidence type="ECO:0000256" key="2">
    <source>
        <dbReference type="ARBA" id="ARBA00022553"/>
    </source>
</evidence>
<evidence type="ECO:0000256" key="3">
    <source>
        <dbReference type="RuleBase" id="RU003694"/>
    </source>
</evidence>
<dbReference type="PANTHER" id="PTHR43775">
    <property type="entry name" value="FATTY ACID SYNTHASE"/>
    <property type="match status" value="1"/>
</dbReference>
<reference evidence="6" key="1">
    <citation type="submission" date="2023-08" db="EMBL/GenBank/DDBJ databases">
        <authorList>
            <person name="Chen Y."/>
            <person name="Shah S."/>
            <person name="Dougan E. K."/>
            <person name="Thang M."/>
            <person name="Chan C."/>
        </authorList>
    </citation>
    <scope>NUCLEOTIDE SEQUENCE</scope>
</reference>
<dbReference type="Proteomes" id="UP001178507">
    <property type="component" value="Unassembled WGS sequence"/>
</dbReference>
<dbReference type="PROSITE" id="PS52004">
    <property type="entry name" value="KS3_2"/>
    <property type="match status" value="1"/>
</dbReference>